<dbReference type="GO" id="GO:0005886">
    <property type="term" value="C:plasma membrane"/>
    <property type="evidence" value="ECO:0007669"/>
    <property type="project" value="UniProtKB-SubCell"/>
</dbReference>
<dbReference type="Pfam" id="PF02687">
    <property type="entry name" value="FtsX"/>
    <property type="match status" value="1"/>
</dbReference>
<keyword evidence="4 7" id="KW-1133">Transmembrane helix</keyword>
<evidence type="ECO:0000313" key="11">
    <source>
        <dbReference type="Proteomes" id="UP000435187"/>
    </source>
</evidence>
<dbReference type="RefSeq" id="WP_153835988.1">
    <property type="nucleotide sequence ID" value="NZ_JBHUMW010000046.1"/>
</dbReference>
<evidence type="ECO:0000256" key="6">
    <source>
        <dbReference type="ARBA" id="ARBA00038076"/>
    </source>
</evidence>
<dbReference type="InterPro" id="IPR025857">
    <property type="entry name" value="MacB_PCD"/>
</dbReference>
<evidence type="ECO:0000256" key="5">
    <source>
        <dbReference type="ARBA" id="ARBA00023136"/>
    </source>
</evidence>
<evidence type="ECO:0000256" key="7">
    <source>
        <dbReference type="SAM" id="Phobius"/>
    </source>
</evidence>
<keyword evidence="11" id="KW-1185">Reference proteome</keyword>
<proteinExistence type="inferred from homology"/>
<keyword evidence="5 7" id="KW-0472">Membrane</keyword>
<dbReference type="Proteomes" id="UP000435187">
    <property type="component" value="Unassembled WGS sequence"/>
</dbReference>
<accession>A0A6N7R2R8</accession>
<dbReference type="PANTHER" id="PTHR30572:SF4">
    <property type="entry name" value="ABC TRANSPORTER PERMEASE YTRF"/>
    <property type="match status" value="1"/>
</dbReference>
<dbReference type="InterPro" id="IPR050250">
    <property type="entry name" value="Macrolide_Exporter_MacB"/>
</dbReference>
<name>A0A6N7R2R8_9BACI</name>
<feature type="transmembrane region" description="Helical" evidence="7">
    <location>
        <begin position="361"/>
        <end position="389"/>
    </location>
</feature>
<feature type="transmembrane region" description="Helical" evidence="7">
    <location>
        <begin position="21"/>
        <end position="45"/>
    </location>
</feature>
<comment type="subcellular location">
    <subcellularLocation>
        <location evidence="1">Cell membrane</location>
        <topology evidence="1">Multi-pass membrane protein</topology>
    </subcellularLocation>
</comment>
<gene>
    <name evidence="10" type="ORF">GH885_13780</name>
</gene>
<evidence type="ECO:0000259" key="9">
    <source>
        <dbReference type="Pfam" id="PF12704"/>
    </source>
</evidence>
<dbReference type="EMBL" id="WJEE01000031">
    <property type="protein sequence ID" value="MRI67399.1"/>
    <property type="molecule type" value="Genomic_DNA"/>
</dbReference>
<dbReference type="InterPro" id="IPR003838">
    <property type="entry name" value="ABC3_permease_C"/>
</dbReference>
<dbReference type="AlphaFoldDB" id="A0A6N7R2R8"/>
<sequence>MTFKDQWRFVRSNMKRSKSRIFMTVLATAMGVAFLIVLASVGFGLHTTFIDDIIRDRSVTQMQIGGIEKEDGYAPITDKEIEELEKVEGMKTVTRQQTLRQTPLFNMDGYSGSTETVVSHFPSELKAGMELTDGNLPEEPYEAVVGSHFLENLYPEDLSADEEIYDEEGMLKEEFKYDGSLIGQEIEMVVEQNVDGETKEHEITLTITGIVEPPARDWMQDRQVYISDDVLTEVESFTETSRGAIVDPNYPEAEQEVTGYDYVYGYANSLGEVQEISEYLTEENYLVYSAASELDHLNTFFTIAKAGLIFIGTIAIIIASIGIYNTMTMAVTERTSDIGIMKAIGAHPKKIKQIFLLESSYIGLLGAFIGTVVAFVISILLNIGLPLIIESAFEQELPEGFQFSSIPPSLIVIAAVICLIVTVLSGLKPAKRATQIDVLKAMRREI</sequence>
<feature type="domain" description="ABC3 transporter permease C-terminal" evidence="8">
    <location>
        <begin position="309"/>
        <end position="436"/>
    </location>
</feature>
<evidence type="ECO:0000313" key="10">
    <source>
        <dbReference type="EMBL" id="MRI67399.1"/>
    </source>
</evidence>
<protein>
    <submittedName>
        <fullName evidence="10">FtsX-like permease family protein</fullName>
    </submittedName>
</protein>
<evidence type="ECO:0000256" key="1">
    <source>
        <dbReference type="ARBA" id="ARBA00004651"/>
    </source>
</evidence>
<evidence type="ECO:0000256" key="3">
    <source>
        <dbReference type="ARBA" id="ARBA00022692"/>
    </source>
</evidence>
<dbReference type="GO" id="GO:0022857">
    <property type="term" value="F:transmembrane transporter activity"/>
    <property type="evidence" value="ECO:0007669"/>
    <property type="project" value="TreeGrafter"/>
</dbReference>
<evidence type="ECO:0000259" key="8">
    <source>
        <dbReference type="Pfam" id="PF02687"/>
    </source>
</evidence>
<reference evidence="10 11" key="1">
    <citation type="submission" date="2019-10" db="EMBL/GenBank/DDBJ databases">
        <title>Gracilibacillus salitolerans sp. nov., a moderate halophile isolated from a saline soil in northwest China.</title>
        <authorList>
            <person name="Gan L."/>
        </authorList>
    </citation>
    <scope>NUCLEOTIDE SEQUENCE [LARGE SCALE GENOMIC DNA]</scope>
    <source>
        <strain evidence="10 11">TP2-8</strain>
    </source>
</reference>
<keyword evidence="3 7" id="KW-0812">Transmembrane</keyword>
<dbReference type="Pfam" id="PF12704">
    <property type="entry name" value="MacB_PCD"/>
    <property type="match status" value="1"/>
</dbReference>
<keyword evidence="2" id="KW-1003">Cell membrane</keyword>
<evidence type="ECO:0000256" key="2">
    <source>
        <dbReference type="ARBA" id="ARBA00022475"/>
    </source>
</evidence>
<evidence type="ECO:0000256" key="4">
    <source>
        <dbReference type="ARBA" id="ARBA00022989"/>
    </source>
</evidence>
<organism evidence="10 11">
    <name type="scientific">Gracilibacillus thailandensis</name>
    <dbReference type="NCBI Taxonomy" id="563735"/>
    <lineage>
        <taxon>Bacteria</taxon>
        <taxon>Bacillati</taxon>
        <taxon>Bacillota</taxon>
        <taxon>Bacilli</taxon>
        <taxon>Bacillales</taxon>
        <taxon>Bacillaceae</taxon>
        <taxon>Gracilibacillus</taxon>
    </lineage>
</organism>
<comment type="similarity">
    <text evidence="6">Belongs to the ABC-4 integral membrane protein family.</text>
</comment>
<comment type="caution">
    <text evidence="10">The sequence shown here is derived from an EMBL/GenBank/DDBJ whole genome shotgun (WGS) entry which is preliminary data.</text>
</comment>
<feature type="transmembrane region" description="Helical" evidence="7">
    <location>
        <begin position="300"/>
        <end position="324"/>
    </location>
</feature>
<feature type="domain" description="MacB-like periplasmic core" evidence="9">
    <location>
        <begin position="22"/>
        <end position="236"/>
    </location>
</feature>
<dbReference type="PANTHER" id="PTHR30572">
    <property type="entry name" value="MEMBRANE COMPONENT OF TRANSPORTER-RELATED"/>
    <property type="match status" value="1"/>
</dbReference>
<feature type="transmembrane region" description="Helical" evidence="7">
    <location>
        <begin position="409"/>
        <end position="427"/>
    </location>
</feature>